<evidence type="ECO:0000256" key="1">
    <source>
        <dbReference type="SAM" id="Phobius"/>
    </source>
</evidence>
<dbReference type="Proteomes" id="UP001500212">
    <property type="component" value="Unassembled WGS sequence"/>
</dbReference>
<keyword evidence="1" id="KW-0812">Transmembrane</keyword>
<comment type="caution">
    <text evidence="3">The sequence shown here is derived from an EMBL/GenBank/DDBJ whole genome shotgun (WGS) entry which is preliminary data.</text>
</comment>
<organism evidence="3 4">
    <name type="scientific">Actinoallomurus liliacearum</name>
    <dbReference type="NCBI Taxonomy" id="1080073"/>
    <lineage>
        <taxon>Bacteria</taxon>
        <taxon>Bacillati</taxon>
        <taxon>Actinomycetota</taxon>
        <taxon>Actinomycetes</taxon>
        <taxon>Streptosporangiales</taxon>
        <taxon>Thermomonosporaceae</taxon>
        <taxon>Actinoallomurus</taxon>
    </lineage>
</organism>
<reference evidence="4" key="1">
    <citation type="journal article" date="2019" name="Int. J. Syst. Evol. Microbiol.">
        <title>The Global Catalogue of Microorganisms (GCM) 10K type strain sequencing project: providing services to taxonomists for standard genome sequencing and annotation.</title>
        <authorList>
            <consortium name="The Broad Institute Genomics Platform"/>
            <consortium name="The Broad Institute Genome Sequencing Center for Infectious Disease"/>
            <person name="Wu L."/>
            <person name="Ma J."/>
        </authorList>
    </citation>
    <scope>NUCLEOTIDE SEQUENCE [LARGE SCALE GENOMIC DNA]</scope>
    <source>
        <strain evidence="4">JCM 17938</strain>
    </source>
</reference>
<dbReference type="RefSeq" id="WP_345365085.1">
    <property type="nucleotide sequence ID" value="NZ_BAABHJ010000038.1"/>
</dbReference>
<feature type="transmembrane region" description="Helical" evidence="1">
    <location>
        <begin position="50"/>
        <end position="68"/>
    </location>
</feature>
<feature type="transmembrane region" description="Helical" evidence="1">
    <location>
        <begin position="486"/>
        <end position="505"/>
    </location>
</feature>
<evidence type="ECO:0000313" key="4">
    <source>
        <dbReference type="Proteomes" id="UP001500212"/>
    </source>
</evidence>
<feature type="transmembrane region" description="Helical" evidence="1">
    <location>
        <begin position="12"/>
        <end position="30"/>
    </location>
</feature>
<dbReference type="SUPFAM" id="SSF52540">
    <property type="entry name" value="P-loop containing nucleoside triphosphate hydrolases"/>
    <property type="match status" value="1"/>
</dbReference>
<sequence>MAKRWLPREGRRWAGAAFIAVGLVALGWGGWSVLRVAAGRSKHAVDVSNVAGMVIAALALVLSCWQYLEQTRLRTDPEALDRAERELAAKVAEAERRLRLDLLGPENATADLEFVPDLISFRDLDGPSSGTLGTVGDFYRGSTGRLLITGSAGAGKTVLTVELIRHLLRAGRKGGRTGVPVRIGLAGWDPPEKGRDEEEFEGWLAARVARTYGMNRRVVAALLRDRRVLPVLDGLDEMDLEAREPGAGGVPRRAIRALHLLNRYVGDDGPAPLILTCRTSAYEALRTGEAVLRGATTVVIRPLSTEEIDAYLTRRLADRGPGEEAAWVQLRMELAARPQDTLARTLSTPWRLTLAASVLLAGRDPSELLTVAEQGDVDSYLLAHFVATAIEGRGRRRYRVDQVTRWLAHLAKHLNEQSERGASGTTIARRRLILSAGEYFGVIAAGVFMLALPILGVWAVATLPGGISGTFSGLGPAGVDEVKSRLVFNICIGVIIFAGCVLTWWKWLRNFMQRRTAALRGDLPWRFAIFLAWAHEIGLLCASGDAYQFRHLELQQWLASREIGTGISGLHEAAT</sequence>
<keyword evidence="1" id="KW-0472">Membrane</keyword>
<evidence type="ECO:0000313" key="3">
    <source>
        <dbReference type="EMBL" id="GAA4616819.1"/>
    </source>
</evidence>
<gene>
    <name evidence="3" type="ORF">GCM10023195_74860</name>
</gene>
<proteinExistence type="predicted"/>
<dbReference type="Gene3D" id="3.40.50.300">
    <property type="entry name" value="P-loop containing nucleotide triphosphate hydrolases"/>
    <property type="match status" value="1"/>
</dbReference>
<dbReference type="InterPro" id="IPR007111">
    <property type="entry name" value="NACHT_NTPase"/>
</dbReference>
<dbReference type="InterPro" id="IPR027417">
    <property type="entry name" value="P-loop_NTPase"/>
</dbReference>
<feature type="transmembrane region" description="Helical" evidence="1">
    <location>
        <begin position="439"/>
        <end position="461"/>
    </location>
</feature>
<protein>
    <recommendedName>
        <fullName evidence="2">NACHT domain-containing protein</fullName>
    </recommendedName>
</protein>
<evidence type="ECO:0000259" key="2">
    <source>
        <dbReference type="Pfam" id="PF05729"/>
    </source>
</evidence>
<keyword evidence="4" id="KW-1185">Reference proteome</keyword>
<accession>A0ABP8TYA1</accession>
<dbReference type="Pfam" id="PF05729">
    <property type="entry name" value="NACHT"/>
    <property type="match status" value="1"/>
</dbReference>
<name>A0ABP8TYA1_9ACTN</name>
<feature type="domain" description="NACHT" evidence="2">
    <location>
        <begin position="146"/>
        <end position="318"/>
    </location>
</feature>
<keyword evidence="1" id="KW-1133">Transmembrane helix</keyword>
<dbReference type="EMBL" id="BAABHJ010000038">
    <property type="protein sequence ID" value="GAA4616819.1"/>
    <property type="molecule type" value="Genomic_DNA"/>
</dbReference>